<dbReference type="Proteomes" id="UP000007110">
    <property type="component" value="Unassembled WGS sequence"/>
</dbReference>
<name>A0A7M7P1F4_STRPU</name>
<accession>A0A7M7P1F4</accession>
<reference evidence="1" key="2">
    <citation type="submission" date="2021-01" db="UniProtKB">
        <authorList>
            <consortium name="EnsemblMetazoa"/>
        </authorList>
    </citation>
    <scope>IDENTIFICATION</scope>
</reference>
<keyword evidence="2" id="KW-1185">Reference proteome</keyword>
<dbReference type="EnsemblMetazoa" id="XM_030988864">
    <property type="protein sequence ID" value="XP_030844724"/>
    <property type="gene ID" value="LOC105442461"/>
</dbReference>
<sequence>MGQRNRTRPIPSLVEYKTIHLQDRYSIMDNDQLGRGKATLDQGQQRILDSKGKPASASYPQLPPSLASYGGLHSFSQMAQFIPSICNQNTKRRPATLLPLTFPGLAFKQMSEGTESTVKPFYRSSMPEAFLSASSNLINLSSAVPFRGAENIVYNPFGAKSSKNKSLLVTV</sequence>
<dbReference type="AlphaFoldDB" id="A0A7M7P1F4"/>
<evidence type="ECO:0000313" key="2">
    <source>
        <dbReference type="Proteomes" id="UP000007110"/>
    </source>
</evidence>
<proteinExistence type="predicted"/>
<evidence type="ECO:0000313" key="1">
    <source>
        <dbReference type="EnsemblMetazoa" id="XP_030844724"/>
    </source>
</evidence>
<dbReference type="RefSeq" id="XP_030844724.1">
    <property type="nucleotide sequence ID" value="XM_030988864.1"/>
</dbReference>
<dbReference type="KEGG" id="spu:105442461"/>
<organism evidence="1 2">
    <name type="scientific">Strongylocentrotus purpuratus</name>
    <name type="common">Purple sea urchin</name>
    <dbReference type="NCBI Taxonomy" id="7668"/>
    <lineage>
        <taxon>Eukaryota</taxon>
        <taxon>Metazoa</taxon>
        <taxon>Echinodermata</taxon>
        <taxon>Eleutherozoa</taxon>
        <taxon>Echinozoa</taxon>
        <taxon>Echinoidea</taxon>
        <taxon>Euechinoidea</taxon>
        <taxon>Echinacea</taxon>
        <taxon>Camarodonta</taxon>
        <taxon>Echinidea</taxon>
        <taxon>Strongylocentrotidae</taxon>
        <taxon>Strongylocentrotus</taxon>
    </lineage>
</organism>
<protein>
    <submittedName>
        <fullName evidence="1">Uncharacterized protein</fullName>
    </submittedName>
</protein>
<reference evidence="2" key="1">
    <citation type="submission" date="2015-02" db="EMBL/GenBank/DDBJ databases">
        <title>Genome sequencing for Strongylocentrotus purpuratus.</title>
        <authorList>
            <person name="Murali S."/>
            <person name="Liu Y."/>
            <person name="Vee V."/>
            <person name="English A."/>
            <person name="Wang M."/>
            <person name="Skinner E."/>
            <person name="Han Y."/>
            <person name="Muzny D.M."/>
            <person name="Worley K.C."/>
            <person name="Gibbs R.A."/>
        </authorList>
    </citation>
    <scope>NUCLEOTIDE SEQUENCE</scope>
</reference>
<dbReference type="InParanoid" id="A0A7M7P1F4"/>
<dbReference type="GeneID" id="105442461"/>